<dbReference type="CDD" id="cd02979">
    <property type="entry name" value="PHOX_C"/>
    <property type="match status" value="1"/>
</dbReference>
<dbReference type="Proteomes" id="UP001215151">
    <property type="component" value="Unassembled WGS sequence"/>
</dbReference>
<dbReference type="Gene3D" id="3.40.30.20">
    <property type="match status" value="1"/>
</dbReference>
<reference evidence="7" key="1">
    <citation type="submission" date="2022-11" db="EMBL/GenBank/DDBJ databases">
        <title>Genome Sequence of Cubamyces cubensis.</title>
        <authorList>
            <person name="Buettner E."/>
        </authorList>
    </citation>
    <scope>NUCLEOTIDE SEQUENCE</scope>
    <source>
        <strain evidence="7">MPL-01</strain>
    </source>
</reference>
<protein>
    <recommendedName>
        <fullName evidence="9">Phenol 2-monooxygenase</fullName>
    </recommendedName>
</protein>
<evidence type="ECO:0000256" key="3">
    <source>
        <dbReference type="ARBA" id="ARBA00022827"/>
    </source>
</evidence>
<dbReference type="Pfam" id="PF01494">
    <property type="entry name" value="FAD_binding_3"/>
    <property type="match status" value="1"/>
</dbReference>
<evidence type="ECO:0000259" key="5">
    <source>
        <dbReference type="Pfam" id="PF01494"/>
    </source>
</evidence>
<evidence type="ECO:0000256" key="2">
    <source>
        <dbReference type="ARBA" id="ARBA00022630"/>
    </source>
</evidence>
<gene>
    <name evidence="7" type="ORF">ONZ51_g7673</name>
</gene>
<evidence type="ECO:0000256" key="4">
    <source>
        <dbReference type="ARBA" id="ARBA00023002"/>
    </source>
</evidence>
<evidence type="ECO:0008006" key="9">
    <source>
        <dbReference type="Google" id="ProtNLM"/>
    </source>
</evidence>
<evidence type="ECO:0000256" key="1">
    <source>
        <dbReference type="ARBA" id="ARBA00007801"/>
    </source>
</evidence>
<accession>A0AAD7TS68</accession>
<feature type="domain" description="FAD-binding" evidence="5">
    <location>
        <begin position="6"/>
        <end position="379"/>
    </location>
</feature>
<comment type="similarity">
    <text evidence="1">Belongs to the PheA/TfdB FAD monooxygenase family.</text>
</comment>
<evidence type="ECO:0000313" key="7">
    <source>
        <dbReference type="EMBL" id="KAJ8473739.1"/>
    </source>
</evidence>
<keyword evidence="3" id="KW-0274">FAD</keyword>
<dbReference type="GO" id="GO:0016709">
    <property type="term" value="F:oxidoreductase activity, acting on paired donors, with incorporation or reduction of molecular oxygen, NAD(P)H as one donor, and incorporation of one atom of oxygen"/>
    <property type="evidence" value="ECO:0007669"/>
    <property type="project" value="UniProtKB-ARBA"/>
</dbReference>
<dbReference type="InterPro" id="IPR038220">
    <property type="entry name" value="PHOX_C_sf"/>
</dbReference>
<dbReference type="EMBL" id="JAPEVG010000211">
    <property type="protein sequence ID" value="KAJ8473739.1"/>
    <property type="molecule type" value="Genomic_DNA"/>
</dbReference>
<organism evidence="7 8">
    <name type="scientific">Trametes cubensis</name>
    <dbReference type="NCBI Taxonomy" id="1111947"/>
    <lineage>
        <taxon>Eukaryota</taxon>
        <taxon>Fungi</taxon>
        <taxon>Dikarya</taxon>
        <taxon>Basidiomycota</taxon>
        <taxon>Agaricomycotina</taxon>
        <taxon>Agaricomycetes</taxon>
        <taxon>Polyporales</taxon>
        <taxon>Polyporaceae</taxon>
        <taxon>Trametes</taxon>
    </lineage>
</organism>
<dbReference type="InterPro" id="IPR036188">
    <property type="entry name" value="FAD/NAD-bd_sf"/>
</dbReference>
<keyword evidence="8" id="KW-1185">Reference proteome</keyword>
<dbReference type="GO" id="GO:0071949">
    <property type="term" value="F:FAD binding"/>
    <property type="evidence" value="ECO:0007669"/>
    <property type="project" value="InterPro"/>
</dbReference>
<dbReference type="PANTHER" id="PTHR43004">
    <property type="entry name" value="TRK SYSTEM POTASSIUM UPTAKE PROTEIN"/>
    <property type="match status" value="1"/>
</dbReference>
<dbReference type="PRINTS" id="PR00420">
    <property type="entry name" value="RNGMNOXGNASE"/>
</dbReference>
<dbReference type="InterPro" id="IPR012941">
    <property type="entry name" value="Phe_hydrox_C_dim_dom"/>
</dbReference>
<dbReference type="InterPro" id="IPR036249">
    <property type="entry name" value="Thioredoxin-like_sf"/>
</dbReference>
<dbReference type="SUPFAM" id="SSF52833">
    <property type="entry name" value="Thioredoxin-like"/>
    <property type="match status" value="1"/>
</dbReference>
<dbReference type="Pfam" id="PF07976">
    <property type="entry name" value="Phe_hydrox_dim"/>
    <property type="match status" value="1"/>
</dbReference>
<comment type="caution">
    <text evidence="7">The sequence shown here is derived from an EMBL/GenBank/DDBJ whole genome shotgun (WGS) entry which is preliminary data.</text>
</comment>
<feature type="domain" description="Phenol hydroxylase-like C-terminal dimerisation" evidence="6">
    <location>
        <begin position="418"/>
        <end position="598"/>
    </location>
</feature>
<evidence type="ECO:0000259" key="6">
    <source>
        <dbReference type="Pfam" id="PF07976"/>
    </source>
</evidence>
<dbReference type="InterPro" id="IPR050641">
    <property type="entry name" value="RIFMO-like"/>
</dbReference>
<dbReference type="Gene3D" id="3.50.50.60">
    <property type="entry name" value="FAD/NAD(P)-binding domain"/>
    <property type="match status" value="1"/>
</dbReference>
<dbReference type="InterPro" id="IPR002938">
    <property type="entry name" value="FAD-bd"/>
</dbReference>
<sequence length="603" mass="66168">MQESAVDVLIVGAGPAGLMCANALSRAGVRVRIVDKRASAIRAGHADGIHSRTVEIIQSYGLAQNLVDTSAHLHRAAFYKPGSAGGIERARRMKGFVSPNSRYSFTCTLHQGFIENTFISDMKTRGLAVDRPTIPTSIQVAACTEKGMANADGVDAHPVKVVLEHLDESQDTCPSEVVHAKFVLGADGAHSWVRKAMGIEMKGDVTDHIWGVVDIHPDTDYPDVRNFSIIQSNKGSALLIPRERDLLRLYIQLSHADLINPENGRVDKSLTSPQKIIDMAQEILKPYYIESTGDVEWWTVYAIGQRVAAKYCVDRRVFIAGDACHTHSPKAGQGMNASMLDSHNLAWKLTYVLRGWADLSLLDTYEVERRKFAVDLIEFEHKWASMIMEKGGSPGGDEKLYEMFESNADFLSGVGLCYQPSTIVNDRYQASAPGLVVGAYVPPHIFLRAADANPINFQDMHPADMRFKIVVFAGDIKDAKVAECIQTLAEQLDAPDSFLKRYGQGGWESVFDLICISASSKDGVDYTDFPKLFRKHWSKVYLDDTDMLGNLGGGGFARFGIDPEAGAIAVVRPDGHVGLVAPCDRMDAVEAYFGGFMRTNCTA</sequence>
<dbReference type="PANTHER" id="PTHR43004:SF15">
    <property type="entry name" value="MONOOXYGENASE, PUTATIVE (AFU_ORTHOLOGUE AFUA_6G03030)-RELATED"/>
    <property type="match status" value="1"/>
</dbReference>
<evidence type="ECO:0000313" key="8">
    <source>
        <dbReference type="Proteomes" id="UP001215151"/>
    </source>
</evidence>
<name>A0AAD7TS68_9APHY</name>
<dbReference type="AlphaFoldDB" id="A0AAD7TS68"/>
<keyword evidence="4" id="KW-0560">Oxidoreductase</keyword>
<dbReference type="SUPFAM" id="SSF54373">
    <property type="entry name" value="FAD-linked reductases, C-terminal domain"/>
    <property type="match status" value="1"/>
</dbReference>
<dbReference type="Gene3D" id="3.30.9.10">
    <property type="entry name" value="D-Amino Acid Oxidase, subunit A, domain 2"/>
    <property type="match status" value="1"/>
</dbReference>
<dbReference type="SUPFAM" id="SSF51905">
    <property type="entry name" value="FAD/NAD(P)-binding domain"/>
    <property type="match status" value="1"/>
</dbReference>
<keyword evidence="2" id="KW-0285">Flavoprotein</keyword>
<proteinExistence type="inferred from homology"/>